<accession>A0AA47MRU6</accession>
<dbReference type="InterPro" id="IPR013649">
    <property type="entry name" value="Integrin_alpha_Ig-like_1"/>
</dbReference>
<dbReference type="EMBL" id="JAOPHQ010002899">
    <property type="protein sequence ID" value="KAK0145035.1"/>
    <property type="molecule type" value="Genomic_DNA"/>
</dbReference>
<dbReference type="Gene3D" id="2.60.40.1510">
    <property type="entry name" value="ntegrin, alpha v. Chain A, domain 3"/>
    <property type="match status" value="1"/>
</dbReference>
<dbReference type="SUPFAM" id="SSF69179">
    <property type="entry name" value="Integrin domains"/>
    <property type="match status" value="3"/>
</dbReference>
<reference evidence="9" key="1">
    <citation type="journal article" date="2023" name="Front. Mar. Sci.">
        <title>A new Merluccius polli reference genome to investigate the effects of global change in West African waters.</title>
        <authorList>
            <person name="Mateo J.L."/>
            <person name="Blanco-Fernandez C."/>
            <person name="Garcia-Vazquez E."/>
            <person name="Machado-Schiaffino G."/>
        </authorList>
    </citation>
    <scope>NUCLEOTIDE SEQUENCE</scope>
    <source>
        <strain evidence="9">C29</strain>
        <tissue evidence="9">Fin</tissue>
    </source>
</reference>
<proteinExistence type="predicted"/>
<dbReference type="GO" id="GO:0033627">
    <property type="term" value="P:cell adhesion mediated by integrin"/>
    <property type="evidence" value="ECO:0007669"/>
    <property type="project" value="TreeGrafter"/>
</dbReference>
<evidence type="ECO:0000259" key="7">
    <source>
        <dbReference type="Pfam" id="PF20805"/>
    </source>
</evidence>
<dbReference type="InterPro" id="IPR018184">
    <property type="entry name" value="Integrin_alpha_C_CS"/>
</dbReference>
<dbReference type="GO" id="GO:0009897">
    <property type="term" value="C:external side of plasma membrane"/>
    <property type="evidence" value="ECO:0007669"/>
    <property type="project" value="TreeGrafter"/>
</dbReference>
<evidence type="ECO:0000256" key="5">
    <source>
        <dbReference type="SAM" id="Phobius"/>
    </source>
</evidence>
<dbReference type="InterPro" id="IPR032695">
    <property type="entry name" value="Integrin_dom_sf"/>
</dbReference>
<dbReference type="InterPro" id="IPR048286">
    <property type="entry name" value="Integrin_alpha_Ig-like_3"/>
</dbReference>
<dbReference type="GO" id="GO:0008305">
    <property type="term" value="C:integrin complex"/>
    <property type="evidence" value="ECO:0007669"/>
    <property type="project" value="InterPro"/>
</dbReference>
<evidence type="ECO:0000256" key="1">
    <source>
        <dbReference type="ARBA" id="ARBA00004479"/>
    </source>
</evidence>
<feature type="domain" description="Integrin alpha third immunoglobulin-like" evidence="8">
    <location>
        <begin position="305"/>
        <end position="519"/>
    </location>
</feature>
<dbReference type="Gene3D" id="2.60.40.1530">
    <property type="entry name" value="ntegrin, alpha v. Chain A, domain 4"/>
    <property type="match status" value="1"/>
</dbReference>
<dbReference type="GO" id="GO:0007229">
    <property type="term" value="P:integrin-mediated signaling pathway"/>
    <property type="evidence" value="ECO:0007669"/>
    <property type="project" value="UniProtKB-KW"/>
</dbReference>
<comment type="subcellular location">
    <subcellularLocation>
        <location evidence="1">Membrane</location>
        <topology evidence="1">Single-pass type I membrane protein</topology>
    </subcellularLocation>
</comment>
<dbReference type="GO" id="GO:0007160">
    <property type="term" value="P:cell-matrix adhesion"/>
    <property type="evidence" value="ECO:0007669"/>
    <property type="project" value="TreeGrafter"/>
</dbReference>
<evidence type="ECO:0000259" key="6">
    <source>
        <dbReference type="Pfam" id="PF08441"/>
    </source>
</evidence>
<dbReference type="Pfam" id="PF20805">
    <property type="entry name" value="Integrin_A_Ig_2"/>
    <property type="match status" value="1"/>
</dbReference>
<dbReference type="Proteomes" id="UP001174136">
    <property type="component" value="Unassembled WGS sequence"/>
</dbReference>
<dbReference type="InterPro" id="IPR000413">
    <property type="entry name" value="Integrin_alpha"/>
</dbReference>
<keyword evidence="10" id="KW-1185">Reference proteome</keyword>
<dbReference type="PRINTS" id="PR01185">
    <property type="entry name" value="INTEGRINA"/>
</dbReference>
<keyword evidence="2 9" id="KW-0401">Integrin</keyword>
<dbReference type="PANTHER" id="PTHR23220">
    <property type="entry name" value="INTEGRIN ALPHA"/>
    <property type="match status" value="1"/>
</dbReference>
<comment type="caution">
    <text evidence="9">The sequence shown here is derived from an EMBL/GenBank/DDBJ whole genome shotgun (WGS) entry which is preliminary data.</text>
</comment>
<evidence type="ECO:0000313" key="10">
    <source>
        <dbReference type="Proteomes" id="UP001174136"/>
    </source>
</evidence>
<evidence type="ECO:0000313" key="9">
    <source>
        <dbReference type="EMBL" id="KAK0145035.1"/>
    </source>
</evidence>
<gene>
    <name evidence="9" type="primary">ITGA6_0</name>
    <name evidence="9" type="ORF">N1851_016082</name>
</gene>
<organism evidence="9 10">
    <name type="scientific">Merluccius polli</name>
    <name type="common">Benguela hake</name>
    <name type="synonym">Merluccius cadenati</name>
    <dbReference type="NCBI Taxonomy" id="89951"/>
    <lineage>
        <taxon>Eukaryota</taxon>
        <taxon>Metazoa</taxon>
        <taxon>Chordata</taxon>
        <taxon>Craniata</taxon>
        <taxon>Vertebrata</taxon>
        <taxon>Euteleostomi</taxon>
        <taxon>Actinopterygii</taxon>
        <taxon>Neopterygii</taxon>
        <taxon>Teleostei</taxon>
        <taxon>Neoteleostei</taxon>
        <taxon>Acanthomorphata</taxon>
        <taxon>Zeiogadaria</taxon>
        <taxon>Gadariae</taxon>
        <taxon>Gadiformes</taxon>
        <taxon>Gadoidei</taxon>
        <taxon>Merlucciidae</taxon>
        <taxon>Merluccius</taxon>
    </lineage>
</organism>
<keyword evidence="5" id="KW-1133">Transmembrane helix</keyword>
<dbReference type="Pfam" id="PF08441">
    <property type="entry name" value="Integrin_A_Ig_1"/>
    <property type="match status" value="1"/>
</dbReference>
<protein>
    <submittedName>
        <fullName evidence="9">Integrin alpha-6</fullName>
    </submittedName>
</protein>
<dbReference type="GO" id="GO:0098609">
    <property type="term" value="P:cell-cell adhesion"/>
    <property type="evidence" value="ECO:0007669"/>
    <property type="project" value="TreeGrafter"/>
</dbReference>
<evidence type="ECO:0000259" key="8">
    <source>
        <dbReference type="Pfam" id="PF20806"/>
    </source>
</evidence>
<name>A0AA47MRU6_MERPO</name>
<feature type="domain" description="Integrin alpha second immunoglobulin-like" evidence="7">
    <location>
        <begin position="146"/>
        <end position="299"/>
    </location>
</feature>
<dbReference type="PANTHER" id="PTHR23220:SF9">
    <property type="entry name" value="INTEGRIN ALPHA-6"/>
    <property type="match status" value="1"/>
</dbReference>
<dbReference type="Pfam" id="PF20806">
    <property type="entry name" value="Integrin_A_Ig_3"/>
    <property type="match status" value="1"/>
</dbReference>
<evidence type="ECO:0000256" key="2">
    <source>
        <dbReference type="ARBA" id="ARBA00023037"/>
    </source>
</evidence>
<evidence type="ECO:0000256" key="4">
    <source>
        <dbReference type="ARBA" id="ARBA00023180"/>
    </source>
</evidence>
<feature type="domain" description="Integrin alpha first immunoglubulin-like" evidence="6">
    <location>
        <begin position="17"/>
        <end position="144"/>
    </location>
</feature>
<dbReference type="Gene3D" id="1.20.5.930">
    <property type="entry name" value="Bicelle-embedded integrin alpha(iib) transmembrane segment"/>
    <property type="match status" value="1"/>
</dbReference>
<evidence type="ECO:0000256" key="3">
    <source>
        <dbReference type="ARBA" id="ARBA00023136"/>
    </source>
</evidence>
<keyword evidence="4" id="KW-0325">Glycoprotein</keyword>
<keyword evidence="5" id="KW-0812">Transmembrane</keyword>
<feature type="transmembrane region" description="Helical" evidence="5">
    <location>
        <begin position="528"/>
        <end position="552"/>
    </location>
</feature>
<sequence>MFKAWLRITQLNLCVHSINVTACFSYSASAANYNPLLVVTYSLEVEAERRKRGLLPRVVFFSGNKYSITGSMALNSQNKEQCLKESIKMLDNIRDKLHGIPLDVSVEILPSKRVGRQASLVELPPILDPKKPVSIRSEMSFLKQGCGTDNVCQSNLVVTSRFCNKKPNQDVFTPIPLEGGVPLVSLSDQKEIALEITVTNNKGDDAYEASLNATFPNALSYSTFRVIQNAPVTCAANKNGSHAECDLGNPFKRDSKVTFYIILSTAGISLNTTELEIDLVLDTTSEQKKMDHVKVRAKVAFELQLSLSGQAQPSQVYYSGEVKGESAMRTESDVGSAIRYEFRIINLGKPLTNYGTTTLVINWPKEVIHGKRLLYIMDISATGLKKFNCSPANQINPLGLIKEPTSNRKRRAIDDKSSTEGSVALLTDKRESKTLSCGSGGSDDSGALCEEFTCPLQELDSNAVITVNARLWNGTFIEDFSKLNYVYIDVKASLRMVGAGQNIVLKKSDTLLRVTVFPERQAHQHGGLPWWIILVAILLGLLLLALLIFLLWKCGFFKRTKYEDRVPSYNAMRIKKEERDDKAEQVNWEKLEKKPWITSWKDNEHYS</sequence>
<dbReference type="GO" id="GO:0050900">
    <property type="term" value="P:leukocyte migration"/>
    <property type="evidence" value="ECO:0007669"/>
    <property type="project" value="TreeGrafter"/>
</dbReference>
<dbReference type="AlphaFoldDB" id="A0AA47MRU6"/>
<dbReference type="Gene3D" id="2.60.40.1460">
    <property type="entry name" value="Integrin domains. Chain A, domain 2"/>
    <property type="match status" value="1"/>
</dbReference>
<keyword evidence="3 5" id="KW-0472">Membrane</keyword>
<dbReference type="GO" id="GO:0005178">
    <property type="term" value="F:integrin binding"/>
    <property type="evidence" value="ECO:0007669"/>
    <property type="project" value="TreeGrafter"/>
</dbReference>
<dbReference type="PROSITE" id="PS00242">
    <property type="entry name" value="INTEGRIN_ALPHA"/>
    <property type="match status" value="1"/>
</dbReference>
<dbReference type="InterPro" id="IPR048285">
    <property type="entry name" value="Integrin_alpha_Ig-like_2"/>
</dbReference>